<evidence type="ECO:0000256" key="6">
    <source>
        <dbReference type="ARBA" id="ARBA00023157"/>
    </source>
</evidence>
<evidence type="ECO:0000256" key="8">
    <source>
        <dbReference type="ARBA" id="ARBA00023288"/>
    </source>
</evidence>
<accession>A0AAN8VVQ4</accession>
<protein>
    <submittedName>
        <fullName evidence="11">Bifunctional inhibitor/plant lipid transfer protein/seed storage helical domain</fullName>
    </submittedName>
</protein>
<gene>
    <name evidence="11" type="ORF">RJ641_027190</name>
</gene>
<dbReference type="GO" id="GO:0005886">
    <property type="term" value="C:plasma membrane"/>
    <property type="evidence" value="ECO:0007669"/>
    <property type="project" value="UniProtKB-SubCell"/>
</dbReference>
<organism evidence="11 12">
    <name type="scientific">Dillenia turbinata</name>
    <dbReference type="NCBI Taxonomy" id="194707"/>
    <lineage>
        <taxon>Eukaryota</taxon>
        <taxon>Viridiplantae</taxon>
        <taxon>Streptophyta</taxon>
        <taxon>Embryophyta</taxon>
        <taxon>Tracheophyta</taxon>
        <taxon>Spermatophyta</taxon>
        <taxon>Magnoliopsida</taxon>
        <taxon>eudicotyledons</taxon>
        <taxon>Gunneridae</taxon>
        <taxon>Pentapetalae</taxon>
        <taxon>Dilleniales</taxon>
        <taxon>Dilleniaceae</taxon>
        <taxon>Dillenia</taxon>
    </lineage>
</organism>
<feature type="signal peptide" evidence="9">
    <location>
        <begin position="1"/>
        <end position="17"/>
    </location>
</feature>
<evidence type="ECO:0000313" key="11">
    <source>
        <dbReference type="EMBL" id="KAK6941813.1"/>
    </source>
</evidence>
<evidence type="ECO:0000256" key="5">
    <source>
        <dbReference type="ARBA" id="ARBA00022729"/>
    </source>
</evidence>
<evidence type="ECO:0000313" key="12">
    <source>
        <dbReference type="Proteomes" id="UP001370490"/>
    </source>
</evidence>
<dbReference type="InterPro" id="IPR036312">
    <property type="entry name" value="Bifun_inhib/LTP/seed_sf"/>
</dbReference>
<dbReference type="Pfam" id="PF14368">
    <property type="entry name" value="LTP_2"/>
    <property type="match status" value="1"/>
</dbReference>
<evidence type="ECO:0000256" key="3">
    <source>
        <dbReference type="ARBA" id="ARBA00022475"/>
    </source>
</evidence>
<dbReference type="CDD" id="cd00010">
    <property type="entry name" value="AAI_LTSS"/>
    <property type="match status" value="1"/>
</dbReference>
<dbReference type="InterPro" id="IPR043325">
    <property type="entry name" value="LTSS"/>
</dbReference>
<keyword evidence="4" id="KW-0336">GPI-anchor</keyword>
<evidence type="ECO:0000256" key="1">
    <source>
        <dbReference type="ARBA" id="ARBA00004609"/>
    </source>
</evidence>
<comment type="subcellular location">
    <subcellularLocation>
        <location evidence="1">Cell membrane</location>
        <topology evidence="1">Lipid-anchor</topology>
        <topology evidence="1">GPI-anchor</topology>
    </subcellularLocation>
</comment>
<reference evidence="11 12" key="1">
    <citation type="submission" date="2023-12" db="EMBL/GenBank/DDBJ databases">
        <title>A high-quality genome assembly for Dillenia turbinata (Dilleniales).</title>
        <authorList>
            <person name="Chanderbali A."/>
        </authorList>
    </citation>
    <scope>NUCLEOTIDE SEQUENCE [LARGE SCALE GENOMIC DNA]</scope>
    <source>
        <strain evidence="11">LSX21</strain>
        <tissue evidence="11">Leaf</tissue>
    </source>
</reference>
<feature type="chain" id="PRO_5042860346" evidence="9">
    <location>
        <begin position="18"/>
        <end position="135"/>
    </location>
</feature>
<proteinExistence type="inferred from homology"/>
<keyword evidence="4" id="KW-0472">Membrane</keyword>
<dbReference type="Proteomes" id="UP001370490">
    <property type="component" value="Unassembled WGS sequence"/>
</dbReference>
<dbReference type="Gene3D" id="1.10.110.10">
    <property type="entry name" value="Plant lipid-transfer and hydrophobic proteins"/>
    <property type="match status" value="1"/>
</dbReference>
<comment type="caution">
    <text evidence="11">The sequence shown here is derived from an EMBL/GenBank/DDBJ whole genome shotgun (WGS) entry which is preliminary data.</text>
</comment>
<comment type="similarity">
    <text evidence="2">Belongs to the plant LTP family.</text>
</comment>
<evidence type="ECO:0000259" key="10">
    <source>
        <dbReference type="Pfam" id="PF14368"/>
    </source>
</evidence>
<name>A0AAN8VVQ4_9MAGN</name>
<keyword evidence="8" id="KW-0449">Lipoprotein</keyword>
<sequence length="135" mass="14749">MATSLLLLSMLVMTMDGHGTSDFFKDKDKCATEWSDLGLCLPFVGGDTKSPTVDCCSRLKLDVEKAKKCFCAFVEYRENPNLGLTINATLALSLPDACHRPMNVSECPDLLYLDPYSEDAKVFEDATALASPTTP</sequence>
<dbReference type="SUPFAM" id="SSF47699">
    <property type="entry name" value="Bifunctional inhibitor/lipid-transfer protein/seed storage 2S albumin"/>
    <property type="match status" value="1"/>
</dbReference>
<evidence type="ECO:0000256" key="9">
    <source>
        <dbReference type="SAM" id="SignalP"/>
    </source>
</evidence>
<keyword evidence="6" id="KW-1015">Disulfide bond</keyword>
<keyword evidence="3" id="KW-1003">Cell membrane</keyword>
<evidence type="ECO:0000256" key="4">
    <source>
        <dbReference type="ARBA" id="ARBA00022622"/>
    </source>
</evidence>
<evidence type="ECO:0000256" key="2">
    <source>
        <dbReference type="ARBA" id="ARBA00009748"/>
    </source>
</evidence>
<keyword evidence="7" id="KW-0325">Glycoprotein</keyword>
<feature type="domain" description="Bifunctional inhibitor/plant lipid transfer protein/seed storage helical" evidence="10">
    <location>
        <begin position="20"/>
        <end position="107"/>
    </location>
</feature>
<dbReference type="GO" id="GO:0098552">
    <property type="term" value="C:side of membrane"/>
    <property type="evidence" value="ECO:0007669"/>
    <property type="project" value="UniProtKB-KW"/>
</dbReference>
<keyword evidence="5 9" id="KW-0732">Signal</keyword>
<dbReference type="EMBL" id="JBAMMX010000004">
    <property type="protein sequence ID" value="KAK6941813.1"/>
    <property type="molecule type" value="Genomic_DNA"/>
</dbReference>
<dbReference type="InterPro" id="IPR016140">
    <property type="entry name" value="Bifunc_inhib/LTP/seed_store"/>
</dbReference>
<dbReference type="AlphaFoldDB" id="A0AAN8VVQ4"/>
<dbReference type="PANTHER" id="PTHR33044">
    <property type="entry name" value="BIFUNCTIONAL INHIBITOR/LIPID-TRANSFER PROTEIN/SEED STORAGE 2S ALBUMIN SUPERFAMILY PROTEIN-RELATED"/>
    <property type="match status" value="1"/>
</dbReference>
<evidence type="ECO:0000256" key="7">
    <source>
        <dbReference type="ARBA" id="ARBA00023180"/>
    </source>
</evidence>
<keyword evidence="12" id="KW-1185">Reference proteome</keyword>